<dbReference type="AlphaFoldDB" id="A0A1A9F3M7"/>
<comment type="cofactor">
    <cofactor evidence="7">
        <name>Mg(2+)</name>
        <dbReference type="ChEBI" id="CHEBI:18420"/>
    </cofactor>
</comment>
<dbReference type="OrthoDB" id="193563at2"/>
<evidence type="ECO:0000256" key="6">
    <source>
        <dbReference type="PIRSR" id="PIRSR634598-2"/>
    </source>
</evidence>
<feature type="active site" description="Proton acceptor" evidence="5">
    <location>
        <position position="340"/>
    </location>
</feature>
<dbReference type="SUPFAM" id="SSF54826">
    <property type="entry name" value="Enolase N-terminal domain-like"/>
    <property type="match status" value="1"/>
</dbReference>
<reference evidence="10" key="1">
    <citation type="submission" date="2016-05" db="EMBL/GenBank/DDBJ databases">
        <authorList>
            <person name="Baek K."/>
            <person name="Yang S.-J."/>
        </authorList>
    </citation>
    <scope>NUCLEOTIDE SEQUENCE [LARGE SCALE GENOMIC DNA]</scope>
    <source>
        <strain evidence="10">ST58-10</strain>
    </source>
</reference>
<evidence type="ECO:0000259" key="8">
    <source>
        <dbReference type="SMART" id="SM00922"/>
    </source>
</evidence>
<evidence type="ECO:0000256" key="2">
    <source>
        <dbReference type="ARBA" id="ARBA00022723"/>
    </source>
</evidence>
<feature type="active site" description="Proton acceptor" evidence="5">
    <location>
        <position position="208"/>
    </location>
</feature>
<dbReference type="CDD" id="cd03323">
    <property type="entry name" value="D-glucarate_dehydratase"/>
    <property type="match status" value="1"/>
</dbReference>
<dbReference type="Gene3D" id="3.20.20.120">
    <property type="entry name" value="Enolase-like C-terminal domain"/>
    <property type="match status" value="1"/>
</dbReference>
<keyword evidence="2 7" id="KW-0479">Metal-binding</keyword>
<feature type="binding site" evidence="7">
    <location>
        <position position="236"/>
    </location>
    <ligand>
        <name>Mg(2+)</name>
        <dbReference type="ChEBI" id="CHEBI:18420"/>
    </ligand>
</feature>
<feature type="binding site" evidence="7">
    <location>
        <position position="290"/>
    </location>
    <ligand>
        <name>Mg(2+)</name>
        <dbReference type="ChEBI" id="CHEBI:18420"/>
    </ligand>
</feature>
<feature type="binding site" evidence="6">
    <location>
        <position position="369"/>
    </location>
    <ligand>
        <name>substrate</name>
    </ligand>
</feature>
<proteinExistence type="inferred from homology"/>
<feature type="binding site" evidence="6">
    <location>
        <position position="206"/>
    </location>
    <ligand>
        <name>substrate</name>
    </ligand>
</feature>
<dbReference type="Pfam" id="PF02746">
    <property type="entry name" value="MR_MLE_N"/>
    <property type="match status" value="1"/>
</dbReference>
<dbReference type="RefSeq" id="WP_067385862.1">
    <property type="nucleotide sequence ID" value="NZ_CP015839.1"/>
</dbReference>
<reference evidence="9 10" key="2">
    <citation type="journal article" date="2018" name="Int. J. Syst. Evol. Microbiol.">
        <title>Marinobacterium aestuarii sp. nov., a benzene-degrading marine bacterium isolated from estuary sediment.</title>
        <authorList>
            <person name="Bae S.S."/>
            <person name="Jung J."/>
            <person name="Chung D."/>
            <person name="Baek K."/>
        </authorList>
    </citation>
    <scope>NUCLEOTIDE SEQUENCE [LARGE SCALE GENOMIC DNA]</scope>
    <source>
        <strain evidence="9 10">ST58-10</strain>
    </source>
</reference>
<dbReference type="InterPro" id="IPR036849">
    <property type="entry name" value="Enolase-like_C_sf"/>
</dbReference>
<sequence>MVAQCEQTPKIVDVKVIPVAGQDSMLMNIGGAHAPYFTRNILLITDSSGNIGVGEAPGGATILRSLESFEPQLMGQSIGKMNAMVTAVQSASQNADFEAFGKGAWTFELRINAVAALEAALLDLLGQHLGVPVAELLGNGKQRDQVEVLGYLFFVGDASKTPIDYRTSADGKHEWYRLRNQVALTPASIIEQAEATRDLYGFKDFKLKGGVLPGEQEIEAVTALAKRFPDARVTLDPNGAWSLREAIELCSGLKGILAYAEDPCGAEQGFSGREIMSEFRRETGLAVATNMVATNWREMVHAVALRAVDIPLADPHFWTLSGAVRVSQMCKEWGMTWGSHSNNHFDISLAMFAHVGAAAVGKTTALDTHWIWQDGQQLTLEPHRIEGGRITVSDAPGLGIAVDMERIAKAHALYKALPSGDRNDGVVMQHLIPGWKFDPKRSALVR</sequence>
<dbReference type="GO" id="GO:0046872">
    <property type="term" value="F:metal ion binding"/>
    <property type="evidence" value="ECO:0007669"/>
    <property type="project" value="UniProtKB-KW"/>
</dbReference>
<feature type="binding site" evidence="6">
    <location>
        <position position="106"/>
    </location>
    <ligand>
        <name>substrate</name>
    </ligand>
</feature>
<dbReference type="STRING" id="1821621.A8C75_18930"/>
<comment type="similarity">
    <text evidence="1">Belongs to the mandelate racemase/muconate lactonizing enzyme family. GlucD subfamily.</text>
</comment>
<dbReference type="PANTHER" id="PTHR48080:SF1">
    <property type="entry name" value="GLUCARATE DEHYDRATASE-RELATED PROTEIN"/>
    <property type="match status" value="1"/>
</dbReference>
<keyword evidence="4" id="KW-0456">Lyase</keyword>
<dbReference type="Proteomes" id="UP000078070">
    <property type="component" value="Chromosome"/>
</dbReference>
<dbReference type="GO" id="GO:0016829">
    <property type="term" value="F:lyase activity"/>
    <property type="evidence" value="ECO:0007669"/>
    <property type="project" value="UniProtKB-KW"/>
</dbReference>
<protein>
    <submittedName>
        <fullName evidence="9">Glucarate dehydratase</fullName>
    </submittedName>
</protein>
<dbReference type="SFLD" id="SFLDF00005">
    <property type="entry name" value="glucarate_dehydratase"/>
    <property type="match status" value="1"/>
</dbReference>
<feature type="binding site" evidence="6">
    <location>
        <position position="151"/>
    </location>
    <ligand>
        <name>substrate</name>
    </ligand>
</feature>
<feature type="binding site" evidence="6">
    <location>
        <position position="290"/>
    </location>
    <ligand>
        <name>substrate</name>
    </ligand>
</feature>
<organism evidence="9 10">
    <name type="scientific">Marinobacterium aestuarii</name>
    <dbReference type="NCBI Taxonomy" id="1821621"/>
    <lineage>
        <taxon>Bacteria</taxon>
        <taxon>Pseudomonadati</taxon>
        <taxon>Pseudomonadota</taxon>
        <taxon>Gammaproteobacteria</taxon>
        <taxon>Oceanospirillales</taxon>
        <taxon>Oceanospirillaceae</taxon>
        <taxon>Marinobacterium</taxon>
    </lineage>
</organism>
<name>A0A1A9F3M7_9GAMM</name>
<dbReference type="InterPro" id="IPR034593">
    <property type="entry name" value="DgoD-like"/>
</dbReference>
<dbReference type="SFLD" id="SFLDS00001">
    <property type="entry name" value="Enolase"/>
    <property type="match status" value="1"/>
</dbReference>
<feature type="binding site" evidence="6">
    <location>
        <begin position="236"/>
        <end position="238"/>
    </location>
    <ligand>
        <name>substrate</name>
    </ligand>
</feature>
<dbReference type="InterPro" id="IPR034598">
    <property type="entry name" value="GlucD-like"/>
</dbReference>
<dbReference type="InterPro" id="IPR029065">
    <property type="entry name" value="Enolase_C-like"/>
</dbReference>
<dbReference type="SUPFAM" id="SSF51604">
    <property type="entry name" value="Enolase C-terminal domain-like"/>
    <property type="match status" value="1"/>
</dbReference>
<feature type="binding site" evidence="7">
    <location>
        <position position="267"/>
    </location>
    <ligand>
        <name>Mg(2+)</name>
        <dbReference type="ChEBI" id="CHEBI:18420"/>
    </ligand>
</feature>
<evidence type="ECO:0000313" key="10">
    <source>
        <dbReference type="Proteomes" id="UP000078070"/>
    </source>
</evidence>
<dbReference type="SMART" id="SM00922">
    <property type="entry name" value="MR_MLE"/>
    <property type="match status" value="1"/>
</dbReference>
<feature type="binding site" evidence="6">
    <location>
        <begin position="340"/>
        <end position="342"/>
    </location>
    <ligand>
        <name>substrate</name>
    </ligand>
</feature>
<dbReference type="Gene3D" id="3.30.390.10">
    <property type="entry name" value="Enolase-like, N-terminal domain"/>
    <property type="match status" value="1"/>
</dbReference>
<evidence type="ECO:0000256" key="7">
    <source>
        <dbReference type="PIRSR" id="PIRSR634598-3"/>
    </source>
</evidence>
<dbReference type="KEGG" id="mars:A8C75_18930"/>
<accession>A0A1A9F3M7</accession>
<evidence type="ECO:0000256" key="1">
    <source>
        <dbReference type="ARBA" id="ARBA00009938"/>
    </source>
</evidence>
<evidence type="ECO:0000313" key="9">
    <source>
        <dbReference type="EMBL" id="ANG64343.1"/>
    </source>
</evidence>
<dbReference type="PANTHER" id="PTHR48080">
    <property type="entry name" value="D-GALACTONATE DEHYDRATASE-RELATED"/>
    <property type="match status" value="1"/>
</dbReference>
<evidence type="ECO:0000256" key="5">
    <source>
        <dbReference type="PIRSR" id="PIRSR634598-1"/>
    </source>
</evidence>
<dbReference type="InterPro" id="IPR029017">
    <property type="entry name" value="Enolase-like_N"/>
</dbReference>
<gene>
    <name evidence="9" type="ORF">A8C75_18930</name>
</gene>
<dbReference type="EMBL" id="CP015839">
    <property type="protein sequence ID" value="ANG64343.1"/>
    <property type="molecule type" value="Genomic_DNA"/>
</dbReference>
<dbReference type="Pfam" id="PF13378">
    <property type="entry name" value="MR_MLE_C"/>
    <property type="match status" value="1"/>
</dbReference>
<dbReference type="GO" id="GO:0009063">
    <property type="term" value="P:amino acid catabolic process"/>
    <property type="evidence" value="ECO:0007669"/>
    <property type="project" value="InterPro"/>
</dbReference>
<dbReference type="SFLD" id="SFLDG00055">
    <property type="entry name" value="glucarate_dehydratase"/>
    <property type="match status" value="1"/>
</dbReference>
<keyword evidence="10" id="KW-1185">Reference proteome</keyword>
<dbReference type="InterPro" id="IPR018110">
    <property type="entry name" value="Mandel_Rmase/mucon_lact_enz_CS"/>
</dbReference>
<evidence type="ECO:0000256" key="3">
    <source>
        <dbReference type="ARBA" id="ARBA00022842"/>
    </source>
</evidence>
<feature type="binding site" evidence="6">
    <location>
        <position position="33"/>
    </location>
    <ligand>
        <name>substrate</name>
    </ligand>
</feature>
<evidence type="ECO:0000256" key="4">
    <source>
        <dbReference type="ARBA" id="ARBA00023239"/>
    </source>
</evidence>
<dbReference type="PROSITE" id="PS00908">
    <property type="entry name" value="MR_MLE_1"/>
    <property type="match status" value="1"/>
</dbReference>
<keyword evidence="3 7" id="KW-0460">Magnesium</keyword>
<feature type="domain" description="Mandelate racemase/muconate lactonizing enzyme C-terminal" evidence="8">
    <location>
        <begin position="186"/>
        <end position="286"/>
    </location>
</feature>
<dbReference type="InterPro" id="IPR013341">
    <property type="entry name" value="Mandelate_racemase_N_dom"/>
</dbReference>
<dbReference type="InterPro" id="IPR013342">
    <property type="entry name" value="Mandelate_racemase_C"/>
</dbReference>
<feature type="binding site" evidence="6">
    <location>
        <position position="422"/>
    </location>
    <ligand>
        <name>substrate</name>
    </ligand>
</feature>